<protein>
    <submittedName>
        <fullName evidence="1">Uncharacterized protein</fullName>
    </submittedName>
</protein>
<dbReference type="KEGG" id="vg:8684045"/>
<accession>C9DG68</accession>
<dbReference type="GeneID" id="8684045"/>
<name>C9DG68_BPW14</name>
<reference evidence="2" key="1">
    <citation type="submission" date="2009-07" db="EMBL/GenBank/DDBJ databases">
        <authorList>
            <person name="Kropinski A.M."/>
            <person name="Villegas A."/>
            <person name="Lingohr E.J."/>
        </authorList>
    </citation>
    <scope>NUCLEOTIDE SEQUENCE [LARGE SCALE GENOMIC DNA]</scope>
</reference>
<dbReference type="Proteomes" id="UP000008986">
    <property type="component" value="Segment"/>
</dbReference>
<evidence type="ECO:0000313" key="1">
    <source>
        <dbReference type="EMBL" id="ACV50119.1"/>
    </source>
</evidence>
<organism evidence="1 2">
    <name type="scientific">Delftia phage PhiW-14</name>
    <name type="common">Deftia acidovorans bacteriophage phiW-14</name>
    <dbReference type="NCBI Taxonomy" id="665032"/>
    <lineage>
        <taxon>Viruses</taxon>
        <taxon>Duplodnaviria</taxon>
        <taxon>Heunggongvirae</taxon>
        <taxon>Uroviricota</taxon>
        <taxon>Caudoviricetes</taxon>
        <taxon>Ionavirus</taxon>
        <taxon>Ionavirus W14</taxon>
    </lineage>
</organism>
<proteinExistence type="predicted"/>
<evidence type="ECO:0000313" key="2">
    <source>
        <dbReference type="Proteomes" id="UP000008986"/>
    </source>
</evidence>
<dbReference type="EMBL" id="GQ357915">
    <property type="protein sequence ID" value="ACV50119.1"/>
    <property type="molecule type" value="Genomic_DNA"/>
</dbReference>
<keyword evidence="2" id="KW-1185">Reference proteome</keyword>
<organismHost>
    <name type="scientific">Delftia acidovorans</name>
    <name type="common">Pseudomonas acidovorans</name>
    <name type="synonym">Comamonas acidovorans</name>
    <dbReference type="NCBI Taxonomy" id="80866"/>
</organismHost>
<dbReference type="RefSeq" id="YP_003358951.1">
    <property type="nucleotide sequence ID" value="NC_013697.1"/>
</dbReference>
<gene>
    <name evidence="1" type="primary">97</name>
</gene>
<sequence>MTEMNEQNQIPASKEQSDALDEALGLQAVSFRIPKATHQAIKEEAEKRGVTESAMMRFILSEWEGLRQWSHGQGF</sequence>